<dbReference type="InterPro" id="IPR040454">
    <property type="entry name" value="TF_IIIC_Tfc1/Sfc1"/>
</dbReference>
<proteinExistence type="predicted"/>
<feature type="compositionally biased region" description="Low complexity" evidence="5">
    <location>
        <begin position="1"/>
        <end position="15"/>
    </location>
</feature>
<feature type="domain" description="Transcription factor IIIC subunit 5 HTH" evidence="6">
    <location>
        <begin position="224"/>
        <end position="381"/>
    </location>
</feature>
<evidence type="ECO:0000259" key="7">
    <source>
        <dbReference type="Pfam" id="PF17682"/>
    </source>
</evidence>
<feature type="region of interest" description="Disordered" evidence="5">
    <location>
        <begin position="107"/>
        <end position="137"/>
    </location>
</feature>
<dbReference type="GeneID" id="77731206"/>
<keyword evidence="2" id="KW-0238">DNA-binding</keyword>
<evidence type="ECO:0000313" key="9">
    <source>
        <dbReference type="Proteomes" id="UP001164286"/>
    </source>
</evidence>
<dbReference type="Proteomes" id="UP001164286">
    <property type="component" value="Unassembled WGS sequence"/>
</dbReference>
<feature type="region of interest" description="Disordered" evidence="5">
    <location>
        <begin position="1"/>
        <end position="26"/>
    </location>
</feature>
<feature type="domain" description="Transcription factor IIIC subunit Tfc1/Sfc1 triple barrel" evidence="7">
    <location>
        <begin position="40"/>
        <end position="164"/>
    </location>
</feature>
<dbReference type="RefSeq" id="XP_052947857.1">
    <property type="nucleotide sequence ID" value="XM_053092001.1"/>
</dbReference>
<dbReference type="GO" id="GO:0001003">
    <property type="term" value="F:RNA polymerase III type 2 promoter sequence-specific DNA binding"/>
    <property type="evidence" value="ECO:0007669"/>
    <property type="project" value="TreeGrafter"/>
</dbReference>
<keyword evidence="4" id="KW-0539">Nucleus</keyword>
<feature type="region of interest" description="Disordered" evidence="5">
    <location>
        <begin position="524"/>
        <end position="550"/>
    </location>
</feature>
<dbReference type="PANTHER" id="PTHR13230">
    <property type="entry name" value="GENERAL TRANSCRIPTION FACTOR IIIC, POLYPEPTIDE 5"/>
    <property type="match status" value="1"/>
</dbReference>
<evidence type="ECO:0000256" key="2">
    <source>
        <dbReference type="ARBA" id="ARBA00023125"/>
    </source>
</evidence>
<evidence type="ECO:0000256" key="5">
    <source>
        <dbReference type="SAM" id="MobiDB-lite"/>
    </source>
</evidence>
<evidence type="ECO:0000256" key="1">
    <source>
        <dbReference type="ARBA" id="ARBA00004123"/>
    </source>
</evidence>
<evidence type="ECO:0000256" key="4">
    <source>
        <dbReference type="ARBA" id="ARBA00023242"/>
    </source>
</evidence>
<dbReference type="Pfam" id="PF09734">
    <property type="entry name" value="Tau95"/>
    <property type="match status" value="1"/>
</dbReference>
<dbReference type="InterPro" id="IPR042536">
    <property type="entry name" value="TFIIIC_tauA_Sfc1"/>
</dbReference>
<dbReference type="Pfam" id="PF17682">
    <property type="entry name" value="Tau95_N"/>
    <property type="match status" value="1"/>
</dbReference>
<evidence type="ECO:0000256" key="3">
    <source>
        <dbReference type="ARBA" id="ARBA00023163"/>
    </source>
</evidence>
<dbReference type="GO" id="GO:0006384">
    <property type="term" value="P:transcription initiation at RNA polymerase III promoter"/>
    <property type="evidence" value="ECO:0007669"/>
    <property type="project" value="InterPro"/>
</dbReference>
<evidence type="ECO:0000313" key="8">
    <source>
        <dbReference type="EMBL" id="KAI9638080.1"/>
    </source>
</evidence>
<gene>
    <name evidence="8" type="ORF">MKK02DRAFT_42467</name>
</gene>
<dbReference type="InterPro" id="IPR041499">
    <property type="entry name" value="Tfc1/Sfc1_N"/>
</dbReference>
<dbReference type="EMBL" id="JAKWFO010000003">
    <property type="protein sequence ID" value="KAI9638080.1"/>
    <property type="molecule type" value="Genomic_DNA"/>
</dbReference>
<comment type="caution">
    <text evidence="8">The sequence shown here is derived from an EMBL/GenBank/DDBJ whole genome shotgun (WGS) entry which is preliminary data.</text>
</comment>
<feature type="compositionally biased region" description="Acidic residues" evidence="5">
    <location>
        <begin position="534"/>
        <end position="550"/>
    </location>
</feature>
<keyword evidence="9" id="KW-1185">Reference proteome</keyword>
<dbReference type="GO" id="GO:0000127">
    <property type="term" value="C:transcription factor TFIIIC complex"/>
    <property type="evidence" value="ECO:0007669"/>
    <property type="project" value="InterPro"/>
</dbReference>
<sequence>MADHSSSSNEAGSSSAPVLPPPQVAGKARYRHIPRTTFNAVEYPSTVSHPSALLKVITQDNLDTCFNLPAGATDTMLEMSYRMDDPSGIPVRGMRVPSSKLLLRVKRRRKRVATSDEEDGQDIEGSGSRKGKGKEKEEQGVFVAEVVGLVTQTVRFRHMADYHYTPNPEGRISSMVSALKELDYNAILDYSVAQLDEEFMDPVEPPLGEELPPGVMPFRTRLDLPPPPIFSQRFLPPSYGYKNAPQSVLEMTVDPYTGESRQRYVNKSRLIATGPQRVGHGHAKGQVPTEPVKAVKDRLGKVSQPLLEKLKKLFEERPVWLRVALLAQLTPEEERNVINEKTYLAAVCYTFGAGPYWKCYARLGYDPVYEPSAYIYQRIYFYITVQRAKVTMLRAQSVESADEEEEEETKDGGWWLAEQERRVAAGERGPVDRTKAHMFDGHEINRSKPDFQLCDISDPLLRKYIDNPNLRNDTCDSKDGWYKPFALAAIRNICKIKYAYVREHGHAAPNELCYEEIEKFERAMRGAKEGSRAEDDEEGADAGEDEEMEE</sequence>
<reference evidence="8" key="1">
    <citation type="journal article" date="2022" name="G3 (Bethesda)">
        <title>High quality genome of the basidiomycete yeast Dioszegia hungarica PDD-24b-2 isolated from cloud water.</title>
        <authorList>
            <person name="Jarrige D."/>
            <person name="Haridas S."/>
            <person name="Bleykasten-Grosshans C."/>
            <person name="Joly M."/>
            <person name="Nadalig T."/>
            <person name="Sancelme M."/>
            <person name="Vuilleumier S."/>
            <person name="Grigoriev I.V."/>
            <person name="Amato P."/>
            <person name="Bringel F."/>
        </authorList>
    </citation>
    <scope>NUCLEOTIDE SEQUENCE</scope>
    <source>
        <strain evidence="8">PDD-24b-2</strain>
    </source>
</reference>
<dbReference type="PANTHER" id="PTHR13230:SF5">
    <property type="entry name" value="GENERAL TRANSCRIPTION FACTOR 3C POLYPEPTIDE 5"/>
    <property type="match status" value="1"/>
</dbReference>
<dbReference type="GO" id="GO:0001002">
    <property type="term" value="F:RNA polymerase III type 1 promoter sequence-specific DNA binding"/>
    <property type="evidence" value="ECO:0007669"/>
    <property type="project" value="TreeGrafter"/>
</dbReference>
<protein>
    <submittedName>
        <fullName evidence="8">RNA polymerase III transcription factor IIIC subunit-domain-containing protein</fullName>
    </submittedName>
</protein>
<feature type="compositionally biased region" description="Basic and acidic residues" evidence="5">
    <location>
        <begin position="524"/>
        <end position="533"/>
    </location>
</feature>
<dbReference type="GO" id="GO:0005634">
    <property type="term" value="C:nucleus"/>
    <property type="evidence" value="ECO:0007669"/>
    <property type="project" value="UniProtKB-SubCell"/>
</dbReference>
<dbReference type="Gene3D" id="3.30.200.160">
    <property type="entry name" value="TFIIIC, subcomplex tauA, subunit Sfc1, barrel domain"/>
    <property type="match status" value="1"/>
</dbReference>
<accession>A0AA38HCM5</accession>
<organism evidence="8 9">
    <name type="scientific">Dioszegia hungarica</name>
    <dbReference type="NCBI Taxonomy" id="4972"/>
    <lineage>
        <taxon>Eukaryota</taxon>
        <taxon>Fungi</taxon>
        <taxon>Dikarya</taxon>
        <taxon>Basidiomycota</taxon>
        <taxon>Agaricomycotina</taxon>
        <taxon>Tremellomycetes</taxon>
        <taxon>Tremellales</taxon>
        <taxon>Bulleribasidiaceae</taxon>
        <taxon>Dioszegia</taxon>
    </lineage>
</organism>
<dbReference type="AlphaFoldDB" id="A0AA38HCM5"/>
<keyword evidence="3" id="KW-0804">Transcription</keyword>
<name>A0AA38HCM5_9TREE</name>
<evidence type="ECO:0000259" key="6">
    <source>
        <dbReference type="Pfam" id="PF09734"/>
    </source>
</evidence>
<dbReference type="InterPro" id="IPR019136">
    <property type="entry name" value="TF_IIIC_su-5_HTH"/>
</dbReference>
<comment type="subcellular location">
    <subcellularLocation>
        <location evidence="1">Nucleus</location>
    </subcellularLocation>
</comment>